<evidence type="ECO:0000256" key="1">
    <source>
        <dbReference type="SAM" id="MobiDB-lite"/>
    </source>
</evidence>
<organism evidence="4 5">
    <name type="scientific">Letharia lupina</name>
    <dbReference type="NCBI Taxonomy" id="560253"/>
    <lineage>
        <taxon>Eukaryota</taxon>
        <taxon>Fungi</taxon>
        <taxon>Dikarya</taxon>
        <taxon>Ascomycota</taxon>
        <taxon>Pezizomycotina</taxon>
        <taxon>Lecanoromycetes</taxon>
        <taxon>OSLEUM clade</taxon>
        <taxon>Lecanoromycetidae</taxon>
        <taxon>Lecanorales</taxon>
        <taxon>Lecanorineae</taxon>
        <taxon>Parmeliaceae</taxon>
        <taxon>Letharia</taxon>
    </lineage>
</organism>
<protein>
    <recommendedName>
        <fullName evidence="3">DUF7907 domain-containing protein</fullName>
    </recommendedName>
</protein>
<evidence type="ECO:0000313" key="5">
    <source>
        <dbReference type="Proteomes" id="UP000593566"/>
    </source>
</evidence>
<dbReference type="RefSeq" id="XP_037156447.1">
    <property type="nucleotide sequence ID" value="XM_037299111.1"/>
</dbReference>
<accession>A0A8H6FHV7</accession>
<dbReference type="Proteomes" id="UP000593566">
    <property type="component" value="Unassembled WGS sequence"/>
</dbReference>
<evidence type="ECO:0000256" key="2">
    <source>
        <dbReference type="SAM" id="SignalP"/>
    </source>
</evidence>
<reference evidence="4 5" key="1">
    <citation type="journal article" date="2020" name="Genomics">
        <title>Complete, high-quality genomes from long-read metagenomic sequencing of two wolf lichen thalli reveals enigmatic genome architecture.</title>
        <authorList>
            <person name="McKenzie S.K."/>
            <person name="Walston R.F."/>
            <person name="Allen J.L."/>
        </authorList>
    </citation>
    <scope>NUCLEOTIDE SEQUENCE [LARGE SCALE GENOMIC DNA]</scope>
    <source>
        <strain evidence="4">WasteWater1</strain>
    </source>
</reference>
<feature type="chain" id="PRO_5034678526" description="DUF7907 domain-containing protein" evidence="2">
    <location>
        <begin position="25"/>
        <end position="205"/>
    </location>
</feature>
<evidence type="ECO:0000259" key="3">
    <source>
        <dbReference type="Pfam" id="PF25484"/>
    </source>
</evidence>
<dbReference type="EMBL" id="JACCJB010000004">
    <property type="protein sequence ID" value="KAF6228513.1"/>
    <property type="molecule type" value="Genomic_DNA"/>
</dbReference>
<gene>
    <name evidence="4" type="ORF">HO133_008243</name>
</gene>
<feature type="region of interest" description="Disordered" evidence="1">
    <location>
        <begin position="20"/>
        <end position="41"/>
    </location>
</feature>
<dbReference type="InterPro" id="IPR057229">
    <property type="entry name" value="DUF7907"/>
</dbReference>
<dbReference type="AlphaFoldDB" id="A0A8H6FHV7"/>
<proteinExistence type="predicted"/>
<keyword evidence="2" id="KW-0732">Signal</keyword>
<name>A0A8H6FHV7_9LECA</name>
<dbReference type="GeneID" id="59336640"/>
<feature type="domain" description="DUF7907" evidence="3">
    <location>
        <begin position="48"/>
        <end position="204"/>
    </location>
</feature>
<sequence>MIPGTIIATLHLLAAVTATPQGSATPPTPPPSTTTTTATPSFTPVGVEYYLQAQPLNENPSDVVNNYVSTYHSGAGTNNVTLIAQSAATKAFLNPVGGYQEFDLGTSYPWGFAMGGELGVETGGATAIKGAYLVSIDVGVGDAGFSIPSTEVGLTWNSTAFGGWLACNITGQTTGLQLFWLNRTEERRGKAPEGCERVKLAPEYF</sequence>
<comment type="caution">
    <text evidence="4">The sequence shown here is derived from an EMBL/GenBank/DDBJ whole genome shotgun (WGS) entry which is preliminary data.</text>
</comment>
<feature type="signal peptide" evidence="2">
    <location>
        <begin position="1"/>
        <end position="24"/>
    </location>
</feature>
<keyword evidence="5" id="KW-1185">Reference proteome</keyword>
<dbReference type="Pfam" id="PF25484">
    <property type="entry name" value="DUF7907"/>
    <property type="match status" value="1"/>
</dbReference>
<evidence type="ECO:0000313" key="4">
    <source>
        <dbReference type="EMBL" id="KAF6228513.1"/>
    </source>
</evidence>